<gene>
    <name evidence="2" type="ORF">GA0061101_103260</name>
</gene>
<accession>A0A1C3USE1</accession>
<dbReference type="AlphaFoldDB" id="A0A1C3USE1"/>
<protein>
    <submittedName>
        <fullName evidence="2">Mu-like prophage FluMu protein gp28</fullName>
    </submittedName>
</protein>
<proteinExistence type="predicted"/>
<dbReference type="Gene3D" id="3.40.50.300">
    <property type="entry name" value="P-loop containing nucleotide triphosphate hydrolases"/>
    <property type="match status" value="1"/>
</dbReference>
<evidence type="ECO:0000313" key="3">
    <source>
        <dbReference type="Proteomes" id="UP000199205"/>
    </source>
</evidence>
<reference evidence="2 3" key="1">
    <citation type="submission" date="2016-08" db="EMBL/GenBank/DDBJ databases">
        <authorList>
            <person name="Seilhamer J.J."/>
        </authorList>
    </citation>
    <scope>NUCLEOTIDE SEQUENCE [LARGE SCALE GENOMIC DNA]</scope>
    <source>
        <strain evidence="2 3">P1-7</strain>
    </source>
</reference>
<dbReference type="PIRSF" id="PIRSF007056">
    <property type="entry name" value="UCP007056"/>
    <property type="match status" value="1"/>
</dbReference>
<name>A0A1C3USE1_9HYPH</name>
<dbReference type="InterPro" id="IPR012036">
    <property type="entry name" value="Phage_Mu_Gp28"/>
</dbReference>
<dbReference type="RefSeq" id="WP_092573392.1">
    <property type="nucleotide sequence ID" value="NZ_FMAF01000003.1"/>
</dbReference>
<dbReference type="Proteomes" id="UP000199205">
    <property type="component" value="Unassembled WGS sequence"/>
</dbReference>
<dbReference type="InterPro" id="IPR027417">
    <property type="entry name" value="P-loop_NTPase"/>
</dbReference>
<feature type="region of interest" description="Disordered" evidence="1">
    <location>
        <begin position="505"/>
        <end position="525"/>
    </location>
</feature>
<dbReference type="Gene3D" id="3.30.420.240">
    <property type="match status" value="1"/>
</dbReference>
<dbReference type="OrthoDB" id="9801658at2"/>
<evidence type="ECO:0000313" key="2">
    <source>
        <dbReference type="EMBL" id="SCB18416.1"/>
    </source>
</evidence>
<dbReference type="EMBL" id="FMAF01000003">
    <property type="protein sequence ID" value="SCB18416.1"/>
    <property type="molecule type" value="Genomic_DNA"/>
</dbReference>
<evidence type="ECO:0000256" key="1">
    <source>
        <dbReference type="SAM" id="MobiDB-lite"/>
    </source>
</evidence>
<sequence length="544" mass="60280">MSGPLSKEEWAKLRRLSTDEMQNVVEKVGLPKALLAYQARVVTLMESTAVQVLFVEKSRRIGLTFGFAAYAAIKAARQKSAGGMDVMYISYAQDMTREFIDACAMWARAYSLAAFEAEEFLFEDKSKEGDKSIQAFRIRFASGFEIIALSSAPRTLRGKQGVVMIDEAAFVDNLGELLKAALAFLMWGGKVIVCSTHNGFENVFNQQIQEVHAGKLPYAHLKIDLDSALQDGLYERICLVTGKEWSPEAEADWREKIIKFYAAGADEELFCIPSQSGGAYLSRALIESVMDPEIPVIRWTPPKGFVDWSEDLRKAEAKAFCEEKLKPLLDKVERSWRSSLGQDFARSQDLSVIHPMLVSGNLQRHTPFLLELRDVPFTTQQQILFYIIDSLPRFFHAALDAGGNGAFLAEVTRQKLGPSLVSEIKLSQDWYMLNMPKLKDGFDNGYFNLPRDDDTLGDYRLLQMTRGVVKVPDNAHTIGADGHKRHGDSAIAGALAYFASNQDSGPIGGGTGNENNEISGQLPEDAQALPGGALMAMLTGFLRM</sequence>
<organism evidence="2 3">
    <name type="scientific">Rhizobium lusitanum</name>
    <dbReference type="NCBI Taxonomy" id="293958"/>
    <lineage>
        <taxon>Bacteria</taxon>
        <taxon>Pseudomonadati</taxon>
        <taxon>Pseudomonadota</taxon>
        <taxon>Alphaproteobacteria</taxon>
        <taxon>Hyphomicrobiales</taxon>
        <taxon>Rhizobiaceae</taxon>
        <taxon>Rhizobium/Agrobacterium group</taxon>
        <taxon>Rhizobium</taxon>
    </lineage>
</organism>